<evidence type="ECO:0000256" key="4">
    <source>
        <dbReference type="ARBA" id="ARBA00022729"/>
    </source>
</evidence>
<evidence type="ECO:0000256" key="5">
    <source>
        <dbReference type="ARBA" id="ARBA00023180"/>
    </source>
</evidence>
<keyword evidence="4" id="KW-0732">Signal</keyword>
<evidence type="ECO:0000313" key="8">
    <source>
        <dbReference type="Proteomes" id="UP000324222"/>
    </source>
</evidence>
<accession>A0A5B7FI34</accession>
<protein>
    <submittedName>
        <fullName evidence="7">Protein CREG1</fullName>
    </submittedName>
</protein>
<proteinExistence type="inferred from homology"/>
<sequence>MSAAVHVIQPSGDCVQWPADTLVARASATQPGSQGGSICGAHFRILSVSDGPVDKSSGTPYAYITRLDLCGKDLLTDDRASLAVSEAQSDYCKKVDLDPEDPRCARVLLSGTVEEVKNGTSEAEFAKEALFSRHPVMKTWPQKNHNWIFVKMNIKNIYVFDYFGGVRNVAVEDYYNAEL</sequence>
<dbReference type="FunFam" id="2.30.110.10:FF:000004">
    <property type="entry name" value="Cellular repressor of E1A-stimulated genes 1"/>
    <property type="match status" value="1"/>
</dbReference>
<evidence type="ECO:0000259" key="6">
    <source>
        <dbReference type="Pfam" id="PF13883"/>
    </source>
</evidence>
<name>A0A5B7FI34_PORTR</name>
<keyword evidence="3" id="KW-0964">Secreted</keyword>
<evidence type="ECO:0000313" key="7">
    <source>
        <dbReference type="EMBL" id="MPC45175.1"/>
    </source>
</evidence>
<dbReference type="GO" id="GO:0005737">
    <property type="term" value="C:cytoplasm"/>
    <property type="evidence" value="ECO:0007669"/>
    <property type="project" value="UniProtKB-ARBA"/>
</dbReference>
<dbReference type="Proteomes" id="UP000324222">
    <property type="component" value="Unassembled WGS sequence"/>
</dbReference>
<evidence type="ECO:0000256" key="1">
    <source>
        <dbReference type="ARBA" id="ARBA00004613"/>
    </source>
</evidence>
<dbReference type="OrthoDB" id="46836at2759"/>
<dbReference type="Gene3D" id="2.30.110.10">
    <property type="entry name" value="Electron Transport, Fmn-binding Protein, Chain A"/>
    <property type="match status" value="1"/>
</dbReference>
<dbReference type="AlphaFoldDB" id="A0A5B7FI34"/>
<dbReference type="GO" id="GO:0012505">
    <property type="term" value="C:endomembrane system"/>
    <property type="evidence" value="ECO:0007669"/>
    <property type="project" value="UniProtKB-ARBA"/>
</dbReference>
<evidence type="ECO:0000256" key="2">
    <source>
        <dbReference type="ARBA" id="ARBA00009230"/>
    </source>
</evidence>
<keyword evidence="5" id="KW-0325">Glycoprotein</keyword>
<comment type="similarity">
    <text evidence="2">Belongs to the CREG family.</text>
</comment>
<dbReference type="EMBL" id="VSRR010006612">
    <property type="protein sequence ID" value="MPC45175.1"/>
    <property type="molecule type" value="Genomic_DNA"/>
</dbReference>
<dbReference type="InterPro" id="IPR012349">
    <property type="entry name" value="Split_barrel_FMN-bd"/>
</dbReference>
<dbReference type="PANTHER" id="PTHR13343">
    <property type="entry name" value="CREG1 PROTEIN"/>
    <property type="match status" value="1"/>
</dbReference>
<comment type="caution">
    <text evidence="7">The sequence shown here is derived from an EMBL/GenBank/DDBJ whole genome shotgun (WGS) entry which is preliminary data.</text>
</comment>
<dbReference type="SUPFAM" id="SSF50475">
    <property type="entry name" value="FMN-binding split barrel"/>
    <property type="match status" value="1"/>
</dbReference>
<dbReference type="PANTHER" id="PTHR13343:SF17">
    <property type="entry name" value="CELLULAR REPRESSOR OF E1A-STIMULATED GENES, ISOFORM A"/>
    <property type="match status" value="1"/>
</dbReference>
<dbReference type="InterPro" id="IPR055343">
    <property type="entry name" value="CREG_beta-barrel"/>
</dbReference>
<organism evidence="7 8">
    <name type="scientific">Portunus trituberculatus</name>
    <name type="common">Swimming crab</name>
    <name type="synonym">Neptunus trituberculatus</name>
    <dbReference type="NCBI Taxonomy" id="210409"/>
    <lineage>
        <taxon>Eukaryota</taxon>
        <taxon>Metazoa</taxon>
        <taxon>Ecdysozoa</taxon>
        <taxon>Arthropoda</taxon>
        <taxon>Crustacea</taxon>
        <taxon>Multicrustacea</taxon>
        <taxon>Malacostraca</taxon>
        <taxon>Eumalacostraca</taxon>
        <taxon>Eucarida</taxon>
        <taxon>Decapoda</taxon>
        <taxon>Pleocyemata</taxon>
        <taxon>Brachyura</taxon>
        <taxon>Eubrachyura</taxon>
        <taxon>Portunoidea</taxon>
        <taxon>Portunidae</taxon>
        <taxon>Portuninae</taxon>
        <taxon>Portunus</taxon>
    </lineage>
</organism>
<evidence type="ECO:0000256" key="3">
    <source>
        <dbReference type="ARBA" id="ARBA00022525"/>
    </source>
</evidence>
<feature type="domain" description="CREG-like beta-barrel" evidence="6">
    <location>
        <begin position="38"/>
        <end position="176"/>
    </location>
</feature>
<reference evidence="7 8" key="1">
    <citation type="submission" date="2019-05" db="EMBL/GenBank/DDBJ databases">
        <title>Another draft genome of Portunus trituberculatus and its Hox gene families provides insights of decapod evolution.</title>
        <authorList>
            <person name="Jeong J.-H."/>
            <person name="Song I."/>
            <person name="Kim S."/>
            <person name="Choi T."/>
            <person name="Kim D."/>
            <person name="Ryu S."/>
            <person name="Kim W."/>
        </authorList>
    </citation>
    <scope>NUCLEOTIDE SEQUENCE [LARGE SCALE GENOMIC DNA]</scope>
    <source>
        <tissue evidence="7">Muscle</tissue>
    </source>
</reference>
<comment type="subcellular location">
    <subcellularLocation>
        <location evidence="1">Secreted</location>
    </subcellularLocation>
</comment>
<keyword evidence="8" id="KW-1185">Reference proteome</keyword>
<gene>
    <name evidence="7" type="primary">CREG1_0</name>
    <name evidence="7" type="ORF">E2C01_038865</name>
</gene>
<dbReference type="Pfam" id="PF13883">
    <property type="entry name" value="CREG_beta-barrel"/>
    <property type="match status" value="1"/>
</dbReference>
<dbReference type="GO" id="GO:0005576">
    <property type="term" value="C:extracellular region"/>
    <property type="evidence" value="ECO:0007669"/>
    <property type="project" value="UniProtKB-SubCell"/>
</dbReference>